<dbReference type="AlphaFoldDB" id="A0A815MHY4"/>
<evidence type="ECO:0000313" key="2">
    <source>
        <dbReference type="Proteomes" id="UP000663832"/>
    </source>
</evidence>
<proteinExistence type="predicted"/>
<organism evidence="1 2">
    <name type="scientific">Adineta steineri</name>
    <dbReference type="NCBI Taxonomy" id="433720"/>
    <lineage>
        <taxon>Eukaryota</taxon>
        <taxon>Metazoa</taxon>
        <taxon>Spiralia</taxon>
        <taxon>Gnathifera</taxon>
        <taxon>Rotifera</taxon>
        <taxon>Eurotatoria</taxon>
        <taxon>Bdelloidea</taxon>
        <taxon>Adinetida</taxon>
        <taxon>Adinetidae</taxon>
        <taxon>Adineta</taxon>
    </lineage>
</organism>
<comment type="caution">
    <text evidence="1">The sequence shown here is derived from an EMBL/GenBank/DDBJ whole genome shotgun (WGS) entry which is preliminary data.</text>
</comment>
<gene>
    <name evidence="1" type="ORF">QVE165_LOCUS38417</name>
</gene>
<name>A0A815MHY4_9BILA</name>
<protein>
    <submittedName>
        <fullName evidence="1">Uncharacterized protein</fullName>
    </submittedName>
</protein>
<keyword evidence="2" id="KW-1185">Reference proteome</keyword>
<accession>A0A815MHY4</accession>
<sequence>MIGSIYWNTVSMKPPEYHGAGRFRAGLCDLDYIMTSSDSKNILATHASKEKLLSAVLKTKLQETELKELPNKTSDNLKTFKETQNKYPHNPNIVKVVAATDKELMFLSFVIDYIVSDN</sequence>
<dbReference type="Proteomes" id="UP000663832">
    <property type="component" value="Unassembled WGS sequence"/>
</dbReference>
<evidence type="ECO:0000313" key="1">
    <source>
        <dbReference type="EMBL" id="CAF1423197.1"/>
    </source>
</evidence>
<reference evidence="1" key="1">
    <citation type="submission" date="2021-02" db="EMBL/GenBank/DDBJ databases">
        <authorList>
            <person name="Nowell W R."/>
        </authorList>
    </citation>
    <scope>NUCLEOTIDE SEQUENCE</scope>
</reference>
<dbReference type="EMBL" id="CAJNOM010000412">
    <property type="protein sequence ID" value="CAF1423197.1"/>
    <property type="molecule type" value="Genomic_DNA"/>
</dbReference>